<sequence>VEETGETSLGNCDIDDQGDHVTKVDDFDIDPVAQSLKELAYQTKGKFKQPPLSNEIADSDNPYANTEECTN</sequence>
<comment type="caution">
    <text evidence="1">The sequence shown here is derived from an EMBL/GenBank/DDBJ whole genome shotgun (WGS) entry which is preliminary data.</text>
</comment>
<evidence type="ECO:0000313" key="1">
    <source>
        <dbReference type="EMBL" id="CAG8580009.1"/>
    </source>
</evidence>
<dbReference type="EMBL" id="CAJVPW010007350">
    <property type="protein sequence ID" value="CAG8580009.1"/>
    <property type="molecule type" value="Genomic_DNA"/>
</dbReference>
<accession>A0ACA9MCJ9</accession>
<keyword evidence="2" id="KW-1185">Reference proteome</keyword>
<protein>
    <submittedName>
        <fullName evidence="1">5734_t:CDS:1</fullName>
    </submittedName>
</protein>
<dbReference type="Proteomes" id="UP000789366">
    <property type="component" value="Unassembled WGS sequence"/>
</dbReference>
<evidence type="ECO:0000313" key="2">
    <source>
        <dbReference type="Proteomes" id="UP000789366"/>
    </source>
</evidence>
<proteinExistence type="predicted"/>
<organism evidence="1 2">
    <name type="scientific">Cetraspora pellucida</name>
    <dbReference type="NCBI Taxonomy" id="1433469"/>
    <lineage>
        <taxon>Eukaryota</taxon>
        <taxon>Fungi</taxon>
        <taxon>Fungi incertae sedis</taxon>
        <taxon>Mucoromycota</taxon>
        <taxon>Glomeromycotina</taxon>
        <taxon>Glomeromycetes</taxon>
        <taxon>Diversisporales</taxon>
        <taxon>Gigasporaceae</taxon>
        <taxon>Cetraspora</taxon>
    </lineage>
</organism>
<reference evidence="1" key="1">
    <citation type="submission" date="2021-06" db="EMBL/GenBank/DDBJ databases">
        <authorList>
            <person name="Kallberg Y."/>
            <person name="Tangrot J."/>
            <person name="Rosling A."/>
        </authorList>
    </citation>
    <scope>NUCLEOTIDE SEQUENCE</scope>
    <source>
        <strain evidence="1">28 12/20/2015</strain>
    </source>
</reference>
<feature type="non-terminal residue" evidence="1">
    <location>
        <position position="1"/>
    </location>
</feature>
<gene>
    <name evidence="1" type="ORF">SPELUC_LOCUS6325</name>
</gene>
<name>A0ACA9MCJ9_9GLOM</name>